<protein>
    <submittedName>
        <fullName evidence="1">Uncharacterized protein</fullName>
    </submittedName>
</protein>
<proteinExistence type="predicted"/>
<accession>A0A0F9L6V3</accession>
<sequence length="100" mass="10362">VPKTVKRIVGIWGYAVGGAGLTTLENISGILELESPDLNLAPLQLPLDCIAGVTAGVAAFNPRIFGCNIPVGGGEEITGYMTMDMALTIGSLGRWGLLYA</sequence>
<comment type="caution">
    <text evidence="1">The sequence shown here is derived from an EMBL/GenBank/DDBJ whole genome shotgun (WGS) entry which is preliminary data.</text>
</comment>
<gene>
    <name evidence="1" type="ORF">LCGC14_1615850</name>
</gene>
<dbReference type="AlphaFoldDB" id="A0A0F9L6V3"/>
<reference evidence="1" key="1">
    <citation type="journal article" date="2015" name="Nature">
        <title>Complex archaea that bridge the gap between prokaryotes and eukaryotes.</title>
        <authorList>
            <person name="Spang A."/>
            <person name="Saw J.H."/>
            <person name="Jorgensen S.L."/>
            <person name="Zaremba-Niedzwiedzka K."/>
            <person name="Martijn J."/>
            <person name="Lind A.E."/>
            <person name="van Eijk R."/>
            <person name="Schleper C."/>
            <person name="Guy L."/>
            <person name="Ettema T.J."/>
        </authorList>
    </citation>
    <scope>NUCLEOTIDE SEQUENCE</scope>
</reference>
<organism evidence="1">
    <name type="scientific">marine sediment metagenome</name>
    <dbReference type="NCBI Taxonomy" id="412755"/>
    <lineage>
        <taxon>unclassified sequences</taxon>
        <taxon>metagenomes</taxon>
        <taxon>ecological metagenomes</taxon>
    </lineage>
</organism>
<name>A0A0F9L6V3_9ZZZZ</name>
<evidence type="ECO:0000313" key="1">
    <source>
        <dbReference type="EMBL" id="KKM23365.1"/>
    </source>
</evidence>
<feature type="non-terminal residue" evidence="1">
    <location>
        <position position="1"/>
    </location>
</feature>
<dbReference type="EMBL" id="LAZR01013138">
    <property type="protein sequence ID" value="KKM23365.1"/>
    <property type="molecule type" value="Genomic_DNA"/>
</dbReference>